<dbReference type="EMBL" id="CAIIXF020000005">
    <property type="protein sequence ID" value="CAH1783768.1"/>
    <property type="molecule type" value="Genomic_DNA"/>
</dbReference>
<dbReference type="GO" id="GO:0035556">
    <property type="term" value="P:intracellular signal transduction"/>
    <property type="evidence" value="ECO:0007669"/>
    <property type="project" value="InterPro"/>
</dbReference>
<dbReference type="PANTHER" id="PTHR24198">
    <property type="entry name" value="ANKYRIN REPEAT AND PROTEIN KINASE DOMAIN-CONTAINING PROTEIN"/>
    <property type="match status" value="1"/>
</dbReference>
<dbReference type="Gene3D" id="1.25.40.20">
    <property type="entry name" value="Ankyrin repeat-containing domain"/>
    <property type="match status" value="5"/>
</dbReference>
<evidence type="ECO:0000256" key="1">
    <source>
        <dbReference type="ARBA" id="ARBA00022737"/>
    </source>
</evidence>
<keyword evidence="4" id="KW-1185">Reference proteome</keyword>
<dbReference type="PRINTS" id="PR01415">
    <property type="entry name" value="ANKYRIN"/>
</dbReference>
<dbReference type="Pfam" id="PF00023">
    <property type="entry name" value="Ank"/>
    <property type="match status" value="1"/>
</dbReference>
<sequence length="549" mass="60813">MSEWRRGAVGLNSEGHAEMWIQRFLSSLSVSLDSTNGKACALCHAAETGHIDVLKLLLKKGVDVNSSPFKEKNPRRNRNVNAPWEGSFDYPPFSTDEGRRNNALHCAVQSNQLEAVTILLRNGANIETPGSNGGTALHTASQHSDISIVIQLLESGCDINARDKVNRTPLWVAVQQSNVDTVKVLIASGAALDIADEDGKTPLHVAASVNQDGADVAKLLIQAGASLNMMDKEGLTPLLTALSHQQTAIANMIINAEYSTEPEHQPTSRSTTLISAAEHGLKDVVQCLINKGCDLNACDHSGNTALHKAVQMGYQDVAEVLLTNGADVNVKNNDQNAPLHYVDAHLPISFVQLLIKHNADIDIQNEHGMTPLYLHVWKQRIKVEQHRPQLLNTFLYLLQQGADPNICDNFHTSPLHKAISTDFYSCAITLMQHGCQLDHKASTYLLKRFTEEKRLSKITKDLLTTMECVFCTGTHLPNILPQIQNLSPAIREFFTAYEMNPLTLKQLARIRIRQTLSWGRMQGIDDLPVPNTIKDYLWMKEFFNMLDTS</sequence>
<dbReference type="Gene3D" id="1.10.750.20">
    <property type="entry name" value="SOCS box"/>
    <property type="match status" value="1"/>
</dbReference>
<dbReference type="SUPFAM" id="SSF48403">
    <property type="entry name" value="Ankyrin repeat"/>
    <property type="match status" value="1"/>
</dbReference>
<dbReference type="InterPro" id="IPR001496">
    <property type="entry name" value="SOCS_box"/>
</dbReference>
<dbReference type="OrthoDB" id="9995210at2759"/>
<evidence type="ECO:0000313" key="3">
    <source>
        <dbReference type="EMBL" id="CAH1783768.1"/>
    </source>
</evidence>
<dbReference type="SUPFAM" id="SSF158235">
    <property type="entry name" value="SOCS box-like"/>
    <property type="match status" value="1"/>
</dbReference>
<reference evidence="3" key="1">
    <citation type="submission" date="2022-03" db="EMBL/GenBank/DDBJ databases">
        <authorList>
            <person name="Martin C."/>
        </authorList>
    </citation>
    <scope>NUCLEOTIDE SEQUENCE</scope>
</reference>
<keyword evidence="1" id="KW-0677">Repeat</keyword>
<dbReference type="PROSITE" id="PS50088">
    <property type="entry name" value="ANK_REPEAT"/>
    <property type="match status" value="8"/>
</dbReference>
<proteinExistence type="predicted"/>
<comment type="caution">
    <text evidence="3">The sequence shown here is derived from an EMBL/GenBank/DDBJ whole genome shotgun (WGS) entry which is preliminary data.</text>
</comment>
<dbReference type="SMART" id="SM00248">
    <property type="entry name" value="ANK"/>
    <property type="match status" value="11"/>
</dbReference>
<keyword evidence="2" id="KW-0040">ANK repeat</keyword>
<dbReference type="Pfam" id="PF12796">
    <property type="entry name" value="Ank_2"/>
    <property type="match status" value="3"/>
</dbReference>
<dbReference type="AlphaFoldDB" id="A0A8J1T7B7"/>
<organism evidence="3 4">
    <name type="scientific">Owenia fusiformis</name>
    <name type="common">Polychaete worm</name>
    <dbReference type="NCBI Taxonomy" id="6347"/>
    <lineage>
        <taxon>Eukaryota</taxon>
        <taxon>Metazoa</taxon>
        <taxon>Spiralia</taxon>
        <taxon>Lophotrochozoa</taxon>
        <taxon>Annelida</taxon>
        <taxon>Polychaeta</taxon>
        <taxon>Sedentaria</taxon>
        <taxon>Canalipalpata</taxon>
        <taxon>Sabellida</taxon>
        <taxon>Oweniida</taxon>
        <taxon>Oweniidae</taxon>
        <taxon>Owenia</taxon>
    </lineage>
</organism>
<dbReference type="PANTHER" id="PTHR24198:SF165">
    <property type="entry name" value="ANKYRIN REPEAT-CONTAINING PROTEIN-RELATED"/>
    <property type="match status" value="1"/>
</dbReference>
<dbReference type="InterPro" id="IPR002110">
    <property type="entry name" value="Ankyrin_rpt"/>
</dbReference>
<dbReference type="PROSITE" id="PS50225">
    <property type="entry name" value="SOCS"/>
    <property type="match status" value="1"/>
</dbReference>
<evidence type="ECO:0000256" key="2">
    <source>
        <dbReference type="ARBA" id="ARBA00023043"/>
    </source>
</evidence>
<accession>A0A8J1T7B7</accession>
<dbReference type="Pfam" id="PF07525">
    <property type="entry name" value="SOCS_box"/>
    <property type="match status" value="1"/>
</dbReference>
<dbReference type="SMART" id="SM00969">
    <property type="entry name" value="SOCS_box"/>
    <property type="match status" value="1"/>
</dbReference>
<evidence type="ECO:0000313" key="4">
    <source>
        <dbReference type="Proteomes" id="UP000749559"/>
    </source>
</evidence>
<protein>
    <submittedName>
        <fullName evidence="3">Uncharacterized protein</fullName>
    </submittedName>
</protein>
<dbReference type="InterPro" id="IPR036036">
    <property type="entry name" value="SOCS_box-like_dom_sf"/>
</dbReference>
<dbReference type="InterPro" id="IPR036770">
    <property type="entry name" value="Ankyrin_rpt-contain_sf"/>
</dbReference>
<name>A0A8J1T7B7_OWEFU</name>
<dbReference type="Proteomes" id="UP000749559">
    <property type="component" value="Unassembled WGS sequence"/>
</dbReference>
<gene>
    <name evidence="3" type="ORF">OFUS_LOCUS10074</name>
</gene>
<dbReference type="PROSITE" id="PS50297">
    <property type="entry name" value="ANK_REP_REGION"/>
    <property type="match status" value="6"/>
</dbReference>
<dbReference type="CDD" id="cd03587">
    <property type="entry name" value="SOCS"/>
    <property type="match status" value="1"/>
</dbReference>